<reference evidence="3 4" key="1">
    <citation type="submission" date="2019-07" db="EMBL/GenBank/DDBJ databases">
        <title>Complete Genome Sequence of Leptotrichia goodfellowii Strain JCM 16774.</title>
        <authorList>
            <person name="Watanabe S."/>
            <person name="Cui L."/>
        </authorList>
    </citation>
    <scope>NUCLEOTIDE SEQUENCE [LARGE SCALE GENOMIC DNA]</scope>
    <source>
        <strain evidence="3 4">JCM16774</strain>
    </source>
</reference>
<accession>A0A510JBT9</accession>
<dbReference type="KEGG" id="lgo:JCM16774_1725"/>
<evidence type="ECO:0000313" key="3">
    <source>
        <dbReference type="EMBL" id="BBM36780.1"/>
    </source>
</evidence>
<organism evidence="3 4">
    <name type="scientific">Pseudoleptotrichia goodfellowii</name>
    <dbReference type="NCBI Taxonomy" id="157692"/>
    <lineage>
        <taxon>Bacteria</taxon>
        <taxon>Fusobacteriati</taxon>
        <taxon>Fusobacteriota</taxon>
        <taxon>Fusobacteriia</taxon>
        <taxon>Fusobacteriales</taxon>
        <taxon>Leptotrichiaceae</taxon>
        <taxon>Pseudoleptotrichia</taxon>
    </lineage>
</organism>
<proteinExistence type="predicted"/>
<dbReference type="Gene3D" id="3.40.220.10">
    <property type="entry name" value="Leucine Aminopeptidase, subunit E, domain 1"/>
    <property type="match status" value="1"/>
</dbReference>
<gene>
    <name evidence="3" type="ORF">JCM16774_1725</name>
</gene>
<dbReference type="PROSITE" id="PS51154">
    <property type="entry name" value="MACRO"/>
    <property type="match status" value="1"/>
</dbReference>
<dbReference type="InterPro" id="IPR002589">
    <property type="entry name" value="Macro_dom"/>
</dbReference>
<dbReference type="PANTHER" id="PTHR12521:SF0">
    <property type="entry name" value="ADP-RIBOSE GLYCOHYDROLASE OARD1"/>
    <property type="match status" value="1"/>
</dbReference>
<evidence type="ECO:0000256" key="1">
    <source>
        <dbReference type="ARBA" id="ARBA00035885"/>
    </source>
</evidence>
<dbReference type="SUPFAM" id="SSF52949">
    <property type="entry name" value="Macro domain-like"/>
    <property type="match status" value="1"/>
</dbReference>
<protein>
    <submittedName>
        <fullName evidence="3">Macro domain protein</fullName>
    </submittedName>
</protein>
<evidence type="ECO:0000313" key="4">
    <source>
        <dbReference type="Proteomes" id="UP000321606"/>
    </source>
</evidence>
<dbReference type="PANTHER" id="PTHR12521">
    <property type="entry name" value="PROTEIN C6ORF130"/>
    <property type="match status" value="1"/>
</dbReference>
<feature type="domain" description="Macro" evidence="2">
    <location>
        <begin position="1"/>
        <end position="152"/>
    </location>
</feature>
<dbReference type="Pfam" id="PF01661">
    <property type="entry name" value="Macro"/>
    <property type="match status" value="1"/>
</dbReference>
<dbReference type="RefSeq" id="WP_051411774.1">
    <property type="nucleotide sequence ID" value="NZ_AP019822.1"/>
</dbReference>
<comment type="catalytic activity">
    <reaction evidence="1">
        <text>an N-(ADP-alpha-D-ribosyl)-thymidine in DNA + H2O = a thymidine in DNA + ADP-D-ribose</text>
        <dbReference type="Rhea" id="RHEA:71655"/>
        <dbReference type="Rhea" id="RHEA-COMP:13556"/>
        <dbReference type="Rhea" id="RHEA-COMP:18051"/>
        <dbReference type="ChEBI" id="CHEBI:15377"/>
        <dbReference type="ChEBI" id="CHEBI:57967"/>
        <dbReference type="ChEBI" id="CHEBI:137386"/>
        <dbReference type="ChEBI" id="CHEBI:191199"/>
    </reaction>
    <physiologicalReaction direction="left-to-right" evidence="1">
        <dbReference type="Rhea" id="RHEA:71656"/>
    </physiologicalReaction>
</comment>
<dbReference type="InterPro" id="IPR050892">
    <property type="entry name" value="ADP-ribose_metab_enzymes"/>
</dbReference>
<dbReference type="Proteomes" id="UP000321606">
    <property type="component" value="Chromosome"/>
</dbReference>
<sequence length="343" mass="40569">MEIRQGNIFESETQALINPVNTQGIMGKGLAYQFKIKYPNNFQNYEQKCLIKEVDVGKDLIYTEEKDKIIINFPTKKNWKENSKIEYIEIGLKKLEELLEKLRIKSVSIPPIGAGNGKLDWKLVKNEIEKFEKRVSKSTNVIIYEPAISESKLSKGHYLIAYTLVKAEEKGIKKEITDLVLQKLIYLGDRNNYFKFKEESEGPFSKLISIQYQKLKEYSKLNNKKLVEIEKELLKEEITKNLQKEKENIENAIQIYINMKNFYSISVKEEIENKVELLSTVIYILKNKKDDEISNNNIYEEMKSWNKRKDKKYSLEDIGQMFDFLEKEKILKKDIFNKYIMKY</sequence>
<dbReference type="InterPro" id="IPR043472">
    <property type="entry name" value="Macro_dom-like"/>
</dbReference>
<dbReference type="GO" id="GO:0140291">
    <property type="term" value="P:peptidyl-glutamate ADP-deribosylation"/>
    <property type="evidence" value="ECO:0007669"/>
    <property type="project" value="TreeGrafter"/>
</dbReference>
<dbReference type="AlphaFoldDB" id="A0A510JBT9"/>
<dbReference type="OrthoDB" id="9780211at2"/>
<dbReference type="STRING" id="714315.GCA_000516535_01732"/>
<dbReference type="EMBL" id="AP019822">
    <property type="protein sequence ID" value="BBM36780.1"/>
    <property type="molecule type" value="Genomic_DNA"/>
</dbReference>
<name>A0A510JBT9_9FUSO</name>
<dbReference type="SMART" id="SM00506">
    <property type="entry name" value="A1pp"/>
    <property type="match status" value="1"/>
</dbReference>
<evidence type="ECO:0000259" key="2">
    <source>
        <dbReference type="PROSITE" id="PS51154"/>
    </source>
</evidence>